<keyword evidence="2" id="KW-0808">Transferase</keyword>
<dbReference type="PANTHER" id="PTHR43464">
    <property type="entry name" value="METHYLTRANSFERASE"/>
    <property type="match status" value="1"/>
</dbReference>
<reference evidence="3" key="1">
    <citation type="journal article" date="2019" name="Int. J. Syst. Evol. Microbiol.">
        <title>The Global Catalogue of Microorganisms (GCM) 10K type strain sequencing project: providing services to taxonomists for standard genome sequencing and annotation.</title>
        <authorList>
            <consortium name="The Broad Institute Genomics Platform"/>
            <consortium name="The Broad Institute Genome Sequencing Center for Infectious Disease"/>
            <person name="Wu L."/>
            <person name="Ma J."/>
        </authorList>
    </citation>
    <scope>NUCLEOTIDE SEQUENCE [LARGE SCALE GENOMIC DNA]</scope>
    <source>
        <strain evidence="3">CAIM 431</strain>
    </source>
</reference>
<accession>A0ABW4RS39</accession>
<dbReference type="RefSeq" id="WP_343873927.1">
    <property type="nucleotide sequence ID" value="NZ_BAAAIX010000021.1"/>
</dbReference>
<keyword evidence="3" id="KW-1185">Reference proteome</keyword>
<dbReference type="GO" id="GO:0061542">
    <property type="term" value="F:3-demethylubiquinol 3-O-methyltransferase activity"/>
    <property type="evidence" value="ECO:0007669"/>
    <property type="project" value="UniProtKB-EC"/>
</dbReference>
<evidence type="ECO:0000313" key="3">
    <source>
        <dbReference type="Proteomes" id="UP001597326"/>
    </source>
</evidence>
<dbReference type="EC" id="2.1.1.222" evidence="2"/>
<dbReference type="InterPro" id="IPR029063">
    <property type="entry name" value="SAM-dependent_MTases_sf"/>
</dbReference>
<organism evidence="2 3">
    <name type="scientific">Luteococcus peritonei</name>
    <dbReference type="NCBI Taxonomy" id="88874"/>
    <lineage>
        <taxon>Bacteria</taxon>
        <taxon>Bacillati</taxon>
        <taxon>Actinomycetota</taxon>
        <taxon>Actinomycetes</taxon>
        <taxon>Propionibacteriales</taxon>
        <taxon>Propionibacteriaceae</taxon>
        <taxon>Luteococcus</taxon>
    </lineage>
</organism>
<dbReference type="EMBL" id="JBHUFZ010000007">
    <property type="protein sequence ID" value="MFD1889138.1"/>
    <property type="molecule type" value="Genomic_DNA"/>
</dbReference>
<name>A0ABW4RS39_9ACTN</name>
<dbReference type="InterPro" id="IPR013217">
    <property type="entry name" value="Methyltransf_12"/>
</dbReference>
<dbReference type="GO" id="GO:0032259">
    <property type="term" value="P:methylation"/>
    <property type="evidence" value="ECO:0007669"/>
    <property type="project" value="UniProtKB-KW"/>
</dbReference>
<dbReference type="Gene3D" id="3.40.50.150">
    <property type="entry name" value="Vaccinia Virus protein VP39"/>
    <property type="match status" value="1"/>
</dbReference>
<feature type="domain" description="Methyltransferase type 12" evidence="1">
    <location>
        <begin position="74"/>
        <end position="167"/>
    </location>
</feature>
<keyword evidence="2" id="KW-0489">Methyltransferase</keyword>
<dbReference type="CDD" id="cd02440">
    <property type="entry name" value="AdoMet_MTases"/>
    <property type="match status" value="1"/>
</dbReference>
<dbReference type="SUPFAM" id="SSF53335">
    <property type="entry name" value="S-adenosyl-L-methionine-dependent methyltransferases"/>
    <property type="match status" value="1"/>
</dbReference>
<gene>
    <name evidence="2" type="ORF">ACFSCS_02925</name>
</gene>
<dbReference type="Proteomes" id="UP001597326">
    <property type="component" value="Unassembled WGS sequence"/>
</dbReference>
<proteinExistence type="predicted"/>
<dbReference type="PANTHER" id="PTHR43464:SF82">
    <property type="entry name" value="METHYLTRANSFERASE DOMAIN-CONTAINING PROTEIN"/>
    <property type="match status" value="1"/>
</dbReference>
<dbReference type="EC" id="2.1.1.64" evidence="2"/>
<dbReference type="Pfam" id="PF08242">
    <property type="entry name" value="Methyltransf_12"/>
    <property type="match status" value="1"/>
</dbReference>
<dbReference type="GO" id="GO:0102208">
    <property type="term" value="F:2-polyprenyl-6-hydroxyphenol methylase activity"/>
    <property type="evidence" value="ECO:0007669"/>
    <property type="project" value="UniProtKB-EC"/>
</dbReference>
<evidence type="ECO:0000259" key="1">
    <source>
        <dbReference type="Pfam" id="PF08242"/>
    </source>
</evidence>
<evidence type="ECO:0000313" key="2">
    <source>
        <dbReference type="EMBL" id="MFD1889138.1"/>
    </source>
</evidence>
<protein>
    <submittedName>
        <fullName evidence="2">Class I SAM-dependent methyltransferase</fullName>
        <ecNumber evidence="2">2.1.1.222</ecNumber>
        <ecNumber evidence="2">2.1.1.64</ecNumber>
    </submittedName>
</protein>
<sequence length="284" mass="31479">MDTASGQRVAISWDEAREANRRNWDSRAPLHEQAYQAHRFVEDRTLRSAVVLTDLPVIEQHLGSSLAGKDVAHLQCHIGTDTLSLARSGARVTGLDLSPASLEVARRLAGEAGEQIRFVESDVMDAAAALGDQFDVVYTSVGVLCWLQDLDRWATQVAALLRPGGIFHLRDGHPMMYALDEQAAEPVLRHAYFGTGQAQAWDDEGTYIGDGTVAEPRSYEWPHPMSEVVGALLRAGLQIERLDEGRTLDWRFSERMVESPEGYRWPAELADIIPCTFTVVARRG</sequence>
<comment type="caution">
    <text evidence="2">The sequence shown here is derived from an EMBL/GenBank/DDBJ whole genome shotgun (WGS) entry which is preliminary data.</text>
</comment>